<dbReference type="Pfam" id="PF01652">
    <property type="entry name" value="IF4E"/>
    <property type="match status" value="1"/>
</dbReference>
<dbReference type="AlphaFoldDB" id="A0A8J2LIJ0"/>
<evidence type="ECO:0000256" key="2">
    <source>
        <dbReference type="ARBA" id="ARBA00022845"/>
    </source>
</evidence>
<dbReference type="PANTHER" id="PTHR11960:SF66">
    <property type="entry name" value="EUKARYOTIC TRANSLATION INITIATION FACTOR 4E TYPE 3"/>
    <property type="match status" value="1"/>
</dbReference>
<evidence type="ECO:0000256" key="3">
    <source>
        <dbReference type="ARBA" id="ARBA00022884"/>
    </source>
</evidence>
<keyword evidence="1" id="KW-0396">Initiation factor</keyword>
<evidence type="ECO:0000256" key="1">
    <source>
        <dbReference type="ARBA" id="ARBA00022540"/>
    </source>
</evidence>
<gene>
    <name evidence="6" type="ORF">AFUS01_LOCUS46398</name>
</gene>
<organism evidence="6 7">
    <name type="scientific">Allacma fusca</name>
    <dbReference type="NCBI Taxonomy" id="39272"/>
    <lineage>
        <taxon>Eukaryota</taxon>
        <taxon>Metazoa</taxon>
        <taxon>Ecdysozoa</taxon>
        <taxon>Arthropoda</taxon>
        <taxon>Hexapoda</taxon>
        <taxon>Collembola</taxon>
        <taxon>Symphypleona</taxon>
        <taxon>Sminthuridae</taxon>
        <taxon>Allacma</taxon>
    </lineage>
</organism>
<evidence type="ECO:0008006" key="8">
    <source>
        <dbReference type="Google" id="ProtNLM"/>
    </source>
</evidence>
<dbReference type="GO" id="GO:0006417">
    <property type="term" value="P:regulation of translation"/>
    <property type="evidence" value="ECO:0007669"/>
    <property type="project" value="UniProtKB-KW"/>
</dbReference>
<comment type="caution">
    <text evidence="6">The sequence shown here is derived from an EMBL/GenBank/DDBJ whole genome shotgun (WGS) entry which is preliminary data.</text>
</comment>
<dbReference type="GO" id="GO:0016281">
    <property type="term" value="C:eukaryotic translation initiation factor 4F complex"/>
    <property type="evidence" value="ECO:0007669"/>
    <property type="project" value="TreeGrafter"/>
</dbReference>
<evidence type="ECO:0000256" key="4">
    <source>
        <dbReference type="ARBA" id="ARBA00022917"/>
    </source>
</evidence>
<keyword evidence="2" id="KW-0810">Translation regulation</keyword>
<protein>
    <recommendedName>
        <fullName evidence="8">Eukaryotic translation initiation factor 4E type 3</fullName>
    </recommendedName>
</protein>
<dbReference type="GO" id="GO:0000340">
    <property type="term" value="F:RNA 7-methylguanosine cap binding"/>
    <property type="evidence" value="ECO:0007669"/>
    <property type="project" value="TreeGrafter"/>
</dbReference>
<dbReference type="OrthoDB" id="17977at2759"/>
<name>A0A8J2LIJ0_9HEXA</name>
<dbReference type="InterPro" id="IPR001040">
    <property type="entry name" value="TIF_eIF_4E"/>
</dbReference>
<dbReference type="EMBL" id="CAJVCH010571346">
    <property type="protein sequence ID" value="CAG7837257.1"/>
    <property type="molecule type" value="Genomic_DNA"/>
</dbReference>
<sequence>MAEFRIRGSLDLAQTMQSKLNLSRSPKSRPVETGGGDEMRFTEEEEKKFNPNLHSIFQVMMNKKTNIYSTAPVPLSTPWTFWIDRTQRGVGVEQFEANLKKIFTVYTLHRFWGVFYNIPKPSALNYRSSLHMMRDERKPIWEESYNCVGGTFRFRCQKRDTDKVWRELLLAAIGEQLNEYVSPNDEVCGISVTVRDREDTVSVWNTNADEVDRARIFECVHKLLPDTVFVSEFYKPHVAHHAFERPKAGQSGNVSASSSSTTASMQK</sequence>
<dbReference type="PANTHER" id="PTHR11960">
    <property type="entry name" value="EUKARYOTIC TRANSLATION INITIATION FACTOR 4E RELATED"/>
    <property type="match status" value="1"/>
</dbReference>
<dbReference type="GO" id="GO:0003743">
    <property type="term" value="F:translation initiation factor activity"/>
    <property type="evidence" value="ECO:0007669"/>
    <property type="project" value="UniProtKB-KW"/>
</dbReference>
<keyword evidence="4" id="KW-0648">Protein biosynthesis</keyword>
<keyword evidence="7" id="KW-1185">Reference proteome</keyword>
<dbReference type="Proteomes" id="UP000708208">
    <property type="component" value="Unassembled WGS sequence"/>
</dbReference>
<evidence type="ECO:0000313" key="6">
    <source>
        <dbReference type="EMBL" id="CAG7837257.1"/>
    </source>
</evidence>
<proteinExistence type="predicted"/>
<accession>A0A8J2LIJ0</accession>
<keyword evidence="3" id="KW-0694">RNA-binding</keyword>
<feature type="region of interest" description="Disordered" evidence="5">
    <location>
        <begin position="18"/>
        <end position="37"/>
    </location>
</feature>
<evidence type="ECO:0000256" key="5">
    <source>
        <dbReference type="SAM" id="MobiDB-lite"/>
    </source>
</evidence>
<reference evidence="6" key="1">
    <citation type="submission" date="2021-06" db="EMBL/GenBank/DDBJ databases">
        <authorList>
            <person name="Hodson N. C."/>
            <person name="Mongue J. A."/>
            <person name="Jaron S. K."/>
        </authorList>
    </citation>
    <scope>NUCLEOTIDE SEQUENCE</scope>
</reference>
<feature type="compositionally biased region" description="Low complexity" evidence="5">
    <location>
        <begin position="255"/>
        <end position="267"/>
    </location>
</feature>
<feature type="region of interest" description="Disordered" evidence="5">
    <location>
        <begin position="245"/>
        <end position="267"/>
    </location>
</feature>
<evidence type="ECO:0000313" key="7">
    <source>
        <dbReference type="Proteomes" id="UP000708208"/>
    </source>
</evidence>